<dbReference type="InterPro" id="IPR028002">
    <property type="entry name" value="Myb_DNA-bind_5"/>
</dbReference>
<protein>
    <recommendedName>
        <fullName evidence="2">Myb/SANT-like DNA-binding domain-containing protein</fullName>
    </recommendedName>
</protein>
<feature type="region of interest" description="Disordered" evidence="1">
    <location>
        <begin position="84"/>
        <end position="130"/>
    </location>
</feature>
<dbReference type="Proteomes" id="UP001460270">
    <property type="component" value="Unassembled WGS sequence"/>
</dbReference>
<feature type="domain" description="Myb/SANT-like DNA-binding" evidence="2">
    <location>
        <begin position="17"/>
        <end position="93"/>
    </location>
</feature>
<evidence type="ECO:0000259" key="2">
    <source>
        <dbReference type="Pfam" id="PF13873"/>
    </source>
</evidence>
<dbReference type="EMBL" id="JBBPFD010000015">
    <property type="protein sequence ID" value="KAK7896599.1"/>
    <property type="molecule type" value="Genomic_DNA"/>
</dbReference>
<accession>A0AAW0NM25</accession>
<gene>
    <name evidence="3" type="ORF">WMY93_021924</name>
</gene>
<comment type="caution">
    <text evidence="3">The sequence shown here is derived from an EMBL/GenBank/DDBJ whole genome shotgun (WGS) entry which is preliminary data.</text>
</comment>
<dbReference type="PANTHER" id="PTHR23098">
    <property type="entry name" value="AGAP001331-PA-RELATED"/>
    <property type="match status" value="1"/>
</dbReference>
<dbReference type="GO" id="GO:0005634">
    <property type="term" value="C:nucleus"/>
    <property type="evidence" value="ECO:0007669"/>
    <property type="project" value="TreeGrafter"/>
</dbReference>
<proteinExistence type="predicted"/>
<sequence>MGSTWPLEAGVGWFKERSKRFGEEETLHLVQEVKDRQVLIYGDGKAAPKPHTVKQAWSEVAAAVSSSSGIIRTADQCRKRYNDVRRRGKQKAATNRQEAAVTGGGLLRPPTSRLPKPSPPPPCLKQASRASVAYKLDMK</sequence>
<evidence type="ECO:0000313" key="3">
    <source>
        <dbReference type="EMBL" id="KAK7896599.1"/>
    </source>
</evidence>
<dbReference type="Gene3D" id="1.10.10.60">
    <property type="entry name" value="Homeodomain-like"/>
    <property type="match status" value="1"/>
</dbReference>
<dbReference type="Pfam" id="PF13873">
    <property type="entry name" value="Myb_DNA-bind_5"/>
    <property type="match status" value="1"/>
</dbReference>
<dbReference type="AlphaFoldDB" id="A0AAW0NM25"/>
<organism evidence="3 4">
    <name type="scientific">Mugilogobius chulae</name>
    <name type="common">yellowstripe goby</name>
    <dbReference type="NCBI Taxonomy" id="88201"/>
    <lineage>
        <taxon>Eukaryota</taxon>
        <taxon>Metazoa</taxon>
        <taxon>Chordata</taxon>
        <taxon>Craniata</taxon>
        <taxon>Vertebrata</taxon>
        <taxon>Euteleostomi</taxon>
        <taxon>Actinopterygii</taxon>
        <taxon>Neopterygii</taxon>
        <taxon>Teleostei</taxon>
        <taxon>Neoteleostei</taxon>
        <taxon>Acanthomorphata</taxon>
        <taxon>Gobiaria</taxon>
        <taxon>Gobiiformes</taxon>
        <taxon>Gobioidei</taxon>
        <taxon>Gobiidae</taxon>
        <taxon>Gobionellinae</taxon>
        <taxon>Mugilogobius</taxon>
    </lineage>
</organism>
<evidence type="ECO:0000313" key="4">
    <source>
        <dbReference type="Proteomes" id="UP001460270"/>
    </source>
</evidence>
<reference evidence="4" key="1">
    <citation type="submission" date="2024-04" db="EMBL/GenBank/DDBJ databases">
        <title>Salinicola lusitanus LLJ914,a marine bacterium isolated from the Okinawa Trough.</title>
        <authorList>
            <person name="Li J."/>
        </authorList>
    </citation>
    <scope>NUCLEOTIDE SEQUENCE [LARGE SCALE GENOMIC DNA]</scope>
</reference>
<name>A0AAW0NM25_9GOBI</name>
<dbReference type="PANTHER" id="PTHR23098:SF23">
    <property type="entry name" value="MYB-RELATED TRANSCRIPTION FACTOR, PARTNER OF PROFILIN-LIKE ISOFORM X2-RELATED"/>
    <property type="match status" value="1"/>
</dbReference>
<keyword evidence="4" id="KW-1185">Reference proteome</keyword>
<evidence type="ECO:0000256" key="1">
    <source>
        <dbReference type="SAM" id="MobiDB-lite"/>
    </source>
</evidence>